<dbReference type="AlphaFoldDB" id="A0A0D0F880"/>
<dbReference type="RefSeq" id="WP_041879992.1">
    <property type="nucleotide sequence ID" value="NZ_CP157278.1"/>
</dbReference>
<sequence length="237" mass="27430">MNRTNAKEIEEHPYLTLQGVSIQLGLAEDEVQKDGYKEGGIWFSDTKSIVCGTFPPKGEYAGRIGYIHFPGSRNQFWKHFDKVFGTELFFAFKDSSQDDKRAENAVKKIQFCKTKGIGFIDVFTKISRRKQDAKDINLEIEETIFEGDVFDEILKSSVSQIIFVYSLSRDAFLEKIPQEYKSSLTMVRAYNSEDVPLEIRKIIVNERELLLTYCPIHGPIKWQKKQLAMKTAFELFR</sequence>
<dbReference type="EMBL" id="JXRA01000028">
    <property type="protein sequence ID" value="KIO77838.1"/>
    <property type="molecule type" value="Genomic_DNA"/>
</dbReference>
<evidence type="ECO:0000313" key="1">
    <source>
        <dbReference type="EMBL" id="KIO77838.1"/>
    </source>
</evidence>
<dbReference type="OrthoDB" id="9799921at2"/>
<evidence type="ECO:0000313" key="2">
    <source>
        <dbReference type="Proteomes" id="UP000032049"/>
    </source>
</evidence>
<dbReference type="Proteomes" id="UP000032049">
    <property type="component" value="Unassembled WGS sequence"/>
</dbReference>
<comment type="caution">
    <text evidence="1">The sequence shown here is derived from an EMBL/GenBank/DDBJ whole genome shotgun (WGS) entry which is preliminary data.</text>
</comment>
<keyword evidence="2" id="KW-1185">Reference proteome</keyword>
<protein>
    <submittedName>
        <fullName evidence="1">Uncharacterized protein</fullName>
    </submittedName>
</protein>
<gene>
    <name evidence="1" type="ORF">TH53_06780</name>
</gene>
<reference evidence="1 2" key="1">
    <citation type="submission" date="2015-01" db="EMBL/GenBank/DDBJ databases">
        <title>Draft genome sequence of Pedobacter sp. NL19 isolated from sludge of an effluent treatment pond in an abandoned uranium mine.</title>
        <authorList>
            <person name="Santos T."/>
            <person name="Caetano T."/>
            <person name="Covas C."/>
            <person name="Cruz A."/>
            <person name="Mendo S."/>
        </authorList>
    </citation>
    <scope>NUCLEOTIDE SEQUENCE [LARGE SCALE GENOMIC DNA]</scope>
    <source>
        <strain evidence="1 2">NL19</strain>
    </source>
</reference>
<proteinExistence type="predicted"/>
<dbReference type="Gene3D" id="3.40.470.10">
    <property type="entry name" value="Uracil-DNA glycosylase-like domain"/>
    <property type="match status" value="1"/>
</dbReference>
<organism evidence="1 2">
    <name type="scientific">Pedobacter lusitanus</name>
    <dbReference type="NCBI Taxonomy" id="1503925"/>
    <lineage>
        <taxon>Bacteria</taxon>
        <taxon>Pseudomonadati</taxon>
        <taxon>Bacteroidota</taxon>
        <taxon>Sphingobacteriia</taxon>
        <taxon>Sphingobacteriales</taxon>
        <taxon>Sphingobacteriaceae</taxon>
        <taxon>Pedobacter</taxon>
    </lineage>
</organism>
<dbReference type="InterPro" id="IPR036895">
    <property type="entry name" value="Uracil-DNA_glycosylase-like_sf"/>
</dbReference>
<accession>A0A0D0F880</accession>
<name>A0A0D0F880_9SPHI</name>
<dbReference type="STRING" id="1503925.TH53_06780"/>